<protein>
    <submittedName>
        <fullName evidence="3">Uncharacterized protein</fullName>
    </submittedName>
</protein>
<feature type="transmembrane region" description="Helical" evidence="2">
    <location>
        <begin position="151"/>
        <end position="170"/>
    </location>
</feature>
<keyword evidence="4" id="KW-1185">Reference proteome</keyword>
<dbReference type="AlphaFoldDB" id="A0A9W8YNX5"/>
<feature type="region of interest" description="Disordered" evidence="1">
    <location>
        <begin position="126"/>
        <end position="147"/>
    </location>
</feature>
<evidence type="ECO:0000256" key="1">
    <source>
        <dbReference type="SAM" id="MobiDB-lite"/>
    </source>
</evidence>
<comment type="caution">
    <text evidence="3">The sequence shown here is derived from an EMBL/GenBank/DDBJ whole genome shotgun (WGS) entry which is preliminary data.</text>
</comment>
<sequence>MTSTVAPTSTSTSASASASATIAQCGATLYDIPVSDAACAVAFGGNHTDVMSDCCKSADVVSYADDCGLYCLAQDQTVEDLLNCMYGQGIGYSDAFCNGTANATATGTGSGSLASGASVVASASAGTKTSGSGSATSSETAASGASRGMRVTMSGGMVSVMLLMGMLAGAL</sequence>
<feature type="compositionally biased region" description="Low complexity" evidence="1">
    <location>
        <begin position="126"/>
        <end position="146"/>
    </location>
</feature>
<name>A0A9W8YNX5_9PEZI</name>
<dbReference type="OrthoDB" id="3520229at2759"/>
<evidence type="ECO:0000313" key="4">
    <source>
        <dbReference type="Proteomes" id="UP001140453"/>
    </source>
</evidence>
<reference evidence="3" key="1">
    <citation type="submission" date="2022-10" db="EMBL/GenBank/DDBJ databases">
        <title>Tapping the CABI collections for fungal endophytes: first genome assemblies for Collariella, Neodidymelliopsis, Ascochyta clinopodiicola, Didymella pomorum, Didymosphaeria variabile, Neocosmospora piperis and Neocucurbitaria cava.</title>
        <authorList>
            <person name="Hill R."/>
        </authorList>
    </citation>
    <scope>NUCLEOTIDE SEQUENCE</scope>
    <source>
        <strain evidence="3">IMI 355082</strain>
    </source>
</reference>
<gene>
    <name evidence="3" type="ORF">N0V93_006035</name>
</gene>
<dbReference type="EMBL" id="JAPEVB010000004">
    <property type="protein sequence ID" value="KAJ4388577.1"/>
    <property type="molecule type" value="Genomic_DNA"/>
</dbReference>
<keyword evidence="2" id="KW-0472">Membrane</keyword>
<proteinExistence type="predicted"/>
<keyword evidence="2" id="KW-1133">Transmembrane helix</keyword>
<keyword evidence="2" id="KW-0812">Transmembrane</keyword>
<organism evidence="3 4">
    <name type="scientific">Gnomoniopsis smithogilvyi</name>
    <dbReference type="NCBI Taxonomy" id="1191159"/>
    <lineage>
        <taxon>Eukaryota</taxon>
        <taxon>Fungi</taxon>
        <taxon>Dikarya</taxon>
        <taxon>Ascomycota</taxon>
        <taxon>Pezizomycotina</taxon>
        <taxon>Sordariomycetes</taxon>
        <taxon>Sordariomycetidae</taxon>
        <taxon>Diaporthales</taxon>
        <taxon>Gnomoniaceae</taxon>
        <taxon>Gnomoniopsis</taxon>
    </lineage>
</organism>
<evidence type="ECO:0000313" key="3">
    <source>
        <dbReference type="EMBL" id="KAJ4388577.1"/>
    </source>
</evidence>
<evidence type="ECO:0000256" key="2">
    <source>
        <dbReference type="SAM" id="Phobius"/>
    </source>
</evidence>
<accession>A0A9W8YNX5</accession>
<dbReference type="Proteomes" id="UP001140453">
    <property type="component" value="Unassembled WGS sequence"/>
</dbReference>